<feature type="transmembrane region" description="Helical" evidence="1">
    <location>
        <begin position="140"/>
        <end position="160"/>
    </location>
</feature>
<evidence type="ECO:0000313" key="4">
    <source>
        <dbReference type="Proteomes" id="UP001519290"/>
    </source>
</evidence>
<dbReference type="InterPro" id="IPR009936">
    <property type="entry name" value="DUF1468"/>
</dbReference>
<feature type="transmembrane region" description="Helical" evidence="1">
    <location>
        <begin position="12"/>
        <end position="34"/>
    </location>
</feature>
<dbReference type="Pfam" id="PF07331">
    <property type="entry name" value="TctB"/>
    <property type="match status" value="1"/>
</dbReference>
<accession>A0ABS4WXF3</accession>
<keyword evidence="1" id="KW-1133">Transmembrane helix</keyword>
<keyword evidence="1" id="KW-0472">Membrane</keyword>
<reference evidence="3 4" key="1">
    <citation type="submission" date="2021-03" db="EMBL/GenBank/DDBJ databases">
        <title>Sequencing the genomes of 1000 actinobacteria strains.</title>
        <authorList>
            <person name="Klenk H.-P."/>
        </authorList>
    </citation>
    <scope>NUCLEOTIDE SEQUENCE [LARGE SCALE GENOMIC DNA]</scope>
    <source>
        <strain evidence="3 4">DSM 14566</strain>
    </source>
</reference>
<organism evidence="3 4">
    <name type="scientific">Brachybacterium sacelli</name>
    <dbReference type="NCBI Taxonomy" id="173364"/>
    <lineage>
        <taxon>Bacteria</taxon>
        <taxon>Bacillati</taxon>
        <taxon>Actinomycetota</taxon>
        <taxon>Actinomycetes</taxon>
        <taxon>Micrococcales</taxon>
        <taxon>Dermabacteraceae</taxon>
        <taxon>Brachybacterium</taxon>
    </lineage>
</organism>
<evidence type="ECO:0000259" key="2">
    <source>
        <dbReference type="Pfam" id="PF07331"/>
    </source>
</evidence>
<comment type="caution">
    <text evidence="3">The sequence shown here is derived from an EMBL/GenBank/DDBJ whole genome shotgun (WGS) entry which is preliminary data.</text>
</comment>
<keyword evidence="1" id="KW-0812">Transmembrane</keyword>
<protein>
    <submittedName>
        <fullName evidence="3">Tricarboxylic transport membrane protein</fullName>
    </submittedName>
</protein>
<name>A0ABS4WXF3_9MICO</name>
<feature type="transmembrane region" description="Helical" evidence="1">
    <location>
        <begin position="96"/>
        <end position="128"/>
    </location>
</feature>
<evidence type="ECO:0000313" key="3">
    <source>
        <dbReference type="EMBL" id="MBP2380894.1"/>
    </source>
</evidence>
<feature type="domain" description="DUF1468" evidence="2">
    <location>
        <begin position="15"/>
        <end position="163"/>
    </location>
</feature>
<gene>
    <name evidence="3" type="ORF">JOF43_000851</name>
</gene>
<dbReference type="Proteomes" id="UP001519290">
    <property type="component" value="Unassembled WGS sequence"/>
</dbReference>
<sequence>MTQTAHEKREQLIFLAVMTVLGILAVVGGLGYGLELEGRVGPGVMPFAAGVLMLLTVAVQARRRLRAPVVEPAPAPADDAGPPDGPAPDARPDARLVALIFALIVLAVAATFLVGMLIAVSLLVGALFLVNDRTRPRAALIAAVTAGGFGWLVFATLLNVPLPTGLLGLI</sequence>
<dbReference type="RefSeq" id="WP_209899545.1">
    <property type="nucleotide sequence ID" value="NZ_BAAAJW010000004.1"/>
</dbReference>
<keyword evidence="4" id="KW-1185">Reference proteome</keyword>
<evidence type="ECO:0000256" key="1">
    <source>
        <dbReference type="SAM" id="Phobius"/>
    </source>
</evidence>
<feature type="transmembrane region" description="Helical" evidence="1">
    <location>
        <begin position="40"/>
        <end position="59"/>
    </location>
</feature>
<proteinExistence type="predicted"/>
<dbReference type="EMBL" id="JAGIOD010000001">
    <property type="protein sequence ID" value="MBP2380894.1"/>
    <property type="molecule type" value="Genomic_DNA"/>
</dbReference>